<keyword evidence="9" id="KW-1185">Reference proteome</keyword>
<dbReference type="Pfam" id="PF04091">
    <property type="entry name" value="Sec15_C"/>
    <property type="match status" value="1"/>
</dbReference>
<dbReference type="PANTHER" id="PTHR12702">
    <property type="entry name" value="SEC15"/>
    <property type="match status" value="1"/>
</dbReference>
<evidence type="ECO:0000256" key="4">
    <source>
        <dbReference type="ARBA" id="ARBA00023054"/>
    </source>
</evidence>
<dbReference type="GO" id="GO:0000145">
    <property type="term" value="C:exocyst"/>
    <property type="evidence" value="ECO:0007669"/>
    <property type="project" value="UniProtKB-UniRule"/>
</dbReference>
<dbReference type="GO" id="GO:0006886">
    <property type="term" value="P:intracellular protein transport"/>
    <property type="evidence" value="ECO:0007669"/>
    <property type="project" value="InterPro"/>
</dbReference>
<keyword evidence="2 5" id="KW-0813">Transport</keyword>
<dbReference type="AlphaFoldDB" id="A0A7M5WKD1"/>
<dbReference type="GO" id="GO:0016020">
    <property type="term" value="C:membrane"/>
    <property type="evidence" value="ECO:0007669"/>
    <property type="project" value="TreeGrafter"/>
</dbReference>
<keyword evidence="4" id="KW-0175">Coiled coil</keyword>
<feature type="domain" description="Exocyst complex subunit EXOC6/Sec15 C-terminal" evidence="6">
    <location>
        <begin position="383"/>
        <end position="732"/>
    </location>
</feature>
<proteinExistence type="inferred from homology"/>
<sequence length="768" mass="88493">MDPISSNIESRLDTLIGEIESSDSPIGPVLRSVYESSNESDFLQKLNEHSVNHEKEIERMCNFHYQGFVESVNELIRVRSDANRLKILVKDANTNFKDSGEALLEKLQELSEHRVRNRNIAATIEMLSMCIPVLDMYAKLYEQKNTKRYYPALKTLEQLEHTHLARIKNFRFAELMNNELPKISDKIVDAAKEDLMLFLENVRAKSEKMGEIAMKQAHQQYSLSLLHGVDEGFDEKDEELELCCSDLVDFSPVYRCLHIYSALSQKEVFGQLYRKERLQQARLAFDWQRANSTIHESLHIFQAYFNQIVGFFVVEDNVMNTTEGVVTRGNVDELWEMAITKIGQVLHTQCSNLEDVSMMLAVKELIVWFSHTLSSYGFSVNALYDVLLQMRDQYNEMLAKKWRPTFDNLGKFDDYTPLYITTLDQFTTEVQDFPYDGEKPIPVDEFPKCYPFSSFVPKIYAEVKKFIEASMKFNQNLNISRTETDSSLRKSTNLLLTKTLSESVKRLAADPSLKLAQLAQLSANSLHLENACPQLEVFISDITGTTDVNVSLTRLYGSSTFKDIRAEAEMRIYEKLNMKMDEFLNLASYEWSPSHVRAQPSSYLQDLLAYLQGAFIAFEQLTNDVAKTACMSSCKHLASKLKMFLLDERVKFVNTNGLLNFNVDLKKCEEFAASRPVKGFAVGTLEMSFEELRQLMDLFLKGDWSTYLSDHGNANSKYNRVKASDVMRLLEKMIDTTSKLNKLNINFKKSDREKKKFMENLMKKLKDL</sequence>
<reference evidence="8" key="1">
    <citation type="submission" date="2021-01" db="UniProtKB">
        <authorList>
            <consortium name="EnsemblMetazoa"/>
        </authorList>
    </citation>
    <scope>IDENTIFICATION</scope>
</reference>
<dbReference type="EnsemblMetazoa" id="CLYHEMT007128.1">
    <property type="protein sequence ID" value="CLYHEMP007128.1"/>
    <property type="gene ID" value="CLYHEMG007128"/>
</dbReference>
<dbReference type="InterPro" id="IPR042044">
    <property type="entry name" value="EXOC6PINT-1/Sec15/Tip20_C_dom2"/>
</dbReference>
<dbReference type="OrthoDB" id="10267033at2759"/>
<dbReference type="GO" id="GO:0006893">
    <property type="term" value="P:Golgi to plasma membrane transport"/>
    <property type="evidence" value="ECO:0007669"/>
    <property type="project" value="TreeGrafter"/>
</dbReference>
<dbReference type="GeneID" id="136811471"/>
<dbReference type="Pfam" id="PF20651">
    <property type="entry name" value="EXOC6_Sec15_N"/>
    <property type="match status" value="1"/>
</dbReference>
<evidence type="ECO:0000256" key="3">
    <source>
        <dbReference type="ARBA" id="ARBA00022483"/>
    </source>
</evidence>
<evidence type="ECO:0000313" key="8">
    <source>
        <dbReference type="EnsemblMetazoa" id="CLYHEMP007128.1"/>
    </source>
</evidence>
<organism evidence="8 9">
    <name type="scientific">Clytia hemisphaerica</name>
    <dbReference type="NCBI Taxonomy" id="252671"/>
    <lineage>
        <taxon>Eukaryota</taxon>
        <taxon>Metazoa</taxon>
        <taxon>Cnidaria</taxon>
        <taxon>Hydrozoa</taxon>
        <taxon>Hydroidolina</taxon>
        <taxon>Leptothecata</taxon>
        <taxon>Obeliida</taxon>
        <taxon>Clytiidae</taxon>
        <taxon>Clytia</taxon>
    </lineage>
</organism>
<dbReference type="RefSeq" id="XP_066924187.1">
    <property type="nucleotide sequence ID" value="XM_067068086.1"/>
</dbReference>
<evidence type="ECO:0000256" key="5">
    <source>
        <dbReference type="PIRNR" id="PIRNR025007"/>
    </source>
</evidence>
<comment type="function">
    <text evidence="5">Component of the exocyst complex involved in the docking of exocytic vesicles with fusion sites on the plasma membrane.</text>
</comment>
<dbReference type="PANTHER" id="PTHR12702:SF0">
    <property type="entry name" value="EXOCYST COMPLEX COMPONENT 6"/>
    <property type="match status" value="1"/>
</dbReference>
<feature type="domain" description="Exocyst complex component EXOC6/Sec15 N-terminal" evidence="7">
    <location>
        <begin position="45"/>
        <end position="214"/>
    </location>
</feature>
<keyword evidence="3 5" id="KW-0268">Exocytosis</keyword>
<evidence type="ECO:0000259" key="6">
    <source>
        <dbReference type="Pfam" id="PF04091"/>
    </source>
</evidence>
<dbReference type="InterPro" id="IPR007225">
    <property type="entry name" value="EXOC6/Sec15"/>
</dbReference>
<dbReference type="PIRSF" id="PIRSF025007">
    <property type="entry name" value="Sec15"/>
    <property type="match status" value="1"/>
</dbReference>
<evidence type="ECO:0000256" key="2">
    <source>
        <dbReference type="ARBA" id="ARBA00022448"/>
    </source>
</evidence>
<dbReference type="GO" id="GO:0090522">
    <property type="term" value="P:vesicle tethering involved in exocytosis"/>
    <property type="evidence" value="ECO:0007669"/>
    <property type="project" value="UniProtKB-UniRule"/>
</dbReference>
<dbReference type="Proteomes" id="UP000594262">
    <property type="component" value="Unplaced"/>
</dbReference>
<dbReference type="Gene3D" id="1.10.357.30">
    <property type="entry name" value="Exocyst complex subunit Sec15 C-terminal domain, N-terminal subdomain"/>
    <property type="match status" value="1"/>
</dbReference>
<dbReference type="InterPro" id="IPR046361">
    <property type="entry name" value="EXOC6/Sec15_C"/>
</dbReference>
<dbReference type="InterPro" id="IPR042045">
    <property type="entry name" value="EXOC6/Sec15_C_dom1"/>
</dbReference>
<evidence type="ECO:0000259" key="7">
    <source>
        <dbReference type="Pfam" id="PF20651"/>
    </source>
</evidence>
<name>A0A7M5WKD1_9CNID</name>
<comment type="similarity">
    <text evidence="1 5">Belongs to the SEC15 family.</text>
</comment>
<accession>A0A7M5WKD1</accession>
<dbReference type="FunFam" id="1.20.58.670:FF:000002">
    <property type="entry name" value="Exocyst complex component"/>
    <property type="match status" value="1"/>
</dbReference>
<protein>
    <recommendedName>
        <fullName evidence="5">Exocyst complex component</fullName>
    </recommendedName>
</protein>
<dbReference type="InterPro" id="IPR048359">
    <property type="entry name" value="EXOC6_Sec15_N"/>
</dbReference>
<evidence type="ECO:0000313" key="9">
    <source>
        <dbReference type="Proteomes" id="UP000594262"/>
    </source>
</evidence>
<dbReference type="Gene3D" id="1.20.58.670">
    <property type="entry name" value="Dsl1p vesicle tethering complex, Tip20p subunit, domain D"/>
    <property type="match status" value="1"/>
</dbReference>
<evidence type="ECO:0000256" key="1">
    <source>
        <dbReference type="ARBA" id="ARBA00007944"/>
    </source>
</evidence>